<evidence type="ECO:0000256" key="2">
    <source>
        <dbReference type="SAM" id="SignalP"/>
    </source>
</evidence>
<feature type="compositionally biased region" description="Pro residues" evidence="1">
    <location>
        <begin position="291"/>
        <end position="301"/>
    </location>
</feature>
<dbReference type="PROSITE" id="PS51257">
    <property type="entry name" value="PROKAR_LIPOPROTEIN"/>
    <property type="match status" value="1"/>
</dbReference>
<dbReference type="KEGG" id="tvi:Thivi_0765"/>
<keyword evidence="4" id="KW-1185">Reference proteome</keyword>
<feature type="compositionally biased region" description="Basic and acidic residues" evidence="1">
    <location>
        <begin position="135"/>
        <end position="149"/>
    </location>
</feature>
<sequence length="378" mass="39453">MNVRFFATICCFALIGPGFSGCAVNPPREAEPAVAAEPINLDRLPQIMLPGAIRSEVKSFAMGAARSKGWGIAESSTDRLVVHRPIDATALATVASGAPGPAVGPGSRLEVTSYFIEQSGGVKVASKAELVNPTPREKGPTRTDYTENFRDSLTQSLTSLRNSWSENRGRIARATPPADGWADAWGNRPTGAAASANPASEPATRDNGQTEAIRTVQPQPPKQPAPPVYAAQPAPQPVTESNPQPSQWIAERPAPLRSAPEPRYLAAGAAPVVDATTNAPAATSATSAPAAPKPPSAPPNAIPRQDNMMALPSRSPVAGSVSWAAYAEQYARQRGCQVGGLGTELIESRTDGEVHKVPCVGSDSFLVKCQNGTCQGLL</sequence>
<keyword evidence="2" id="KW-0732">Signal</keyword>
<dbReference type="AlphaFoldDB" id="I3Y748"/>
<proteinExistence type="predicted"/>
<gene>
    <name evidence="3" type="ordered locus">Thivi_0765</name>
</gene>
<feature type="compositionally biased region" description="Pro residues" evidence="1">
    <location>
        <begin position="218"/>
        <end position="227"/>
    </location>
</feature>
<feature type="compositionally biased region" description="Low complexity" evidence="1">
    <location>
        <begin position="280"/>
        <end position="290"/>
    </location>
</feature>
<feature type="chain" id="PRO_5003682750" description="PASTA domain-containing protein" evidence="2">
    <location>
        <begin position="23"/>
        <end position="378"/>
    </location>
</feature>
<dbReference type="STRING" id="765911.Thivi_0765"/>
<protein>
    <recommendedName>
        <fullName evidence="5">PASTA domain-containing protein</fullName>
    </recommendedName>
</protein>
<dbReference type="EMBL" id="CP003154">
    <property type="protein sequence ID" value="AFL72816.1"/>
    <property type="molecule type" value="Genomic_DNA"/>
</dbReference>
<feature type="region of interest" description="Disordered" evidence="1">
    <location>
        <begin position="168"/>
        <end position="246"/>
    </location>
</feature>
<organism evidence="3 4">
    <name type="scientific">Thiocystis violascens (strain ATCC 17096 / DSM 198 / 6111)</name>
    <name type="common">Chromatium violascens</name>
    <dbReference type="NCBI Taxonomy" id="765911"/>
    <lineage>
        <taxon>Bacteria</taxon>
        <taxon>Pseudomonadati</taxon>
        <taxon>Pseudomonadota</taxon>
        <taxon>Gammaproteobacteria</taxon>
        <taxon>Chromatiales</taxon>
        <taxon>Chromatiaceae</taxon>
        <taxon>Thiocystis</taxon>
    </lineage>
</organism>
<dbReference type="Proteomes" id="UP000006062">
    <property type="component" value="Chromosome"/>
</dbReference>
<dbReference type="eggNOG" id="ENOG502ZGAI">
    <property type="taxonomic scope" value="Bacteria"/>
</dbReference>
<evidence type="ECO:0000256" key="1">
    <source>
        <dbReference type="SAM" id="MobiDB-lite"/>
    </source>
</evidence>
<accession>I3Y748</accession>
<feature type="signal peptide" evidence="2">
    <location>
        <begin position="1"/>
        <end position="22"/>
    </location>
</feature>
<evidence type="ECO:0000313" key="4">
    <source>
        <dbReference type="Proteomes" id="UP000006062"/>
    </source>
</evidence>
<feature type="region of interest" description="Disordered" evidence="1">
    <location>
        <begin position="130"/>
        <end position="149"/>
    </location>
</feature>
<evidence type="ECO:0008006" key="5">
    <source>
        <dbReference type="Google" id="ProtNLM"/>
    </source>
</evidence>
<reference evidence="3 4" key="1">
    <citation type="submission" date="2012-06" db="EMBL/GenBank/DDBJ databases">
        <title>Complete sequence of Thiocystis violascens DSM 198.</title>
        <authorList>
            <consortium name="US DOE Joint Genome Institute"/>
            <person name="Lucas S."/>
            <person name="Han J."/>
            <person name="Lapidus A."/>
            <person name="Cheng J.-F."/>
            <person name="Goodwin L."/>
            <person name="Pitluck S."/>
            <person name="Peters L."/>
            <person name="Ovchinnikova G."/>
            <person name="Teshima H."/>
            <person name="Detter J.C."/>
            <person name="Han C."/>
            <person name="Tapia R."/>
            <person name="Land M."/>
            <person name="Hauser L."/>
            <person name="Kyrpides N."/>
            <person name="Ivanova N."/>
            <person name="Pagani I."/>
            <person name="Vogl K."/>
            <person name="Liu Z."/>
            <person name="Frigaard N.-U."/>
            <person name="Bryant D."/>
            <person name="Woyke T."/>
        </authorList>
    </citation>
    <scope>NUCLEOTIDE SEQUENCE [LARGE SCALE GENOMIC DNA]</scope>
    <source>
        <strain evidence="4">ATCC 17096 / DSM 198 / 6111</strain>
    </source>
</reference>
<feature type="region of interest" description="Disordered" evidence="1">
    <location>
        <begin position="280"/>
        <end position="305"/>
    </location>
</feature>
<evidence type="ECO:0000313" key="3">
    <source>
        <dbReference type="EMBL" id="AFL72816.1"/>
    </source>
</evidence>
<feature type="compositionally biased region" description="Low complexity" evidence="1">
    <location>
        <begin position="192"/>
        <end position="202"/>
    </location>
</feature>
<dbReference type="HOGENOM" id="CLU_849418_0_0_6"/>
<name>I3Y748_THIV6</name>